<keyword evidence="5" id="KW-0998">Cell outer membrane</keyword>
<evidence type="ECO:0000313" key="9">
    <source>
        <dbReference type="Proteomes" id="UP001409291"/>
    </source>
</evidence>
<evidence type="ECO:0000259" key="7">
    <source>
        <dbReference type="Pfam" id="PF14322"/>
    </source>
</evidence>
<accession>A0ABV0BY83</accession>
<keyword evidence="4" id="KW-0472">Membrane</keyword>
<evidence type="ECO:0000256" key="4">
    <source>
        <dbReference type="ARBA" id="ARBA00023136"/>
    </source>
</evidence>
<reference evidence="8 9" key="1">
    <citation type="submission" date="2024-04" db="EMBL/GenBank/DDBJ databases">
        <title>WGS of bacteria from Torrens River.</title>
        <authorList>
            <person name="Wyrsch E.R."/>
            <person name="Drigo B."/>
        </authorList>
    </citation>
    <scope>NUCLEOTIDE SEQUENCE [LARGE SCALE GENOMIC DNA]</scope>
    <source>
        <strain evidence="8 9">TWI391</strain>
    </source>
</reference>
<dbReference type="Pfam" id="PF07980">
    <property type="entry name" value="SusD_RagB"/>
    <property type="match status" value="1"/>
</dbReference>
<evidence type="ECO:0000259" key="6">
    <source>
        <dbReference type="Pfam" id="PF07980"/>
    </source>
</evidence>
<name>A0ABV0BY83_9SPHI</name>
<dbReference type="EMBL" id="JBDJNQ010000010">
    <property type="protein sequence ID" value="MEN5379577.1"/>
    <property type="molecule type" value="Genomic_DNA"/>
</dbReference>
<dbReference type="PROSITE" id="PS51257">
    <property type="entry name" value="PROKAR_LIPOPROTEIN"/>
    <property type="match status" value="1"/>
</dbReference>
<dbReference type="RefSeq" id="WP_346582401.1">
    <property type="nucleotide sequence ID" value="NZ_JBDJNQ010000010.1"/>
</dbReference>
<keyword evidence="3" id="KW-0732">Signal</keyword>
<evidence type="ECO:0000256" key="3">
    <source>
        <dbReference type="ARBA" id="ARBA00022729"/>
    </source>
</evidence>
<comment type="similarity">
    <text evidence="2">Belongs to the SusD family.</text>
</comment>
<evidence type="ECO:0000256" key="2">
    <source>
        <dbReference type="ARBA" id="ARBA00006275"/>
    </source>
</evidence>
<evidence type="ECO:0000256" key="1">
    <source>
        <dbReference type="ARBA" id="ARBA00004442"/>
    </source>
</evidence>
<comment type="subcellular location">
    <subcellularLocation>
        <location evidence="1">Cell outer membrane</location>
    </subcellularLocation>
</comment>
<comment type="caution">
    <text evidence="8">The sequence shown here is derived from an EMBL/GenBank/DDBJ whole genome shotgun (WGS) entry which is preliminary data.</text>
</comment>
<dbReference type="Pfam" id="PF14322">
    <property type="entry name" value="SusD-like_3"/>
    <property type="match status" value="1"/>
</dbReference>
<proteinExistence type="inferred from homology"/>
<sequence length="458" mass="52607">MKKYLILMIALFLIACNKRDFLDDKPRSSLIVPKTLDNFTKLLDNFNVMNLSGNTLSEVSSDDYYLPDQSTWESIYVVEERNAYVWKADLYEGAQQIRDWEDPYKQILYANIILEGLERNTEKDKKTAEWLKGWALFARGFALFNLTQEFAMPYNNVYAADIIGVPMKLESDVTAIAVRSSLKDNLTQILSDLELAKSLLPDKKPGMDRNRPYKSAALALLARVLLSAGKYHEALNYATLSLELYDSLIDFNLLSQTSNTPIVQYNDEVLFSCYPSSVSSPIFGTYRSATTTLIDSSLYESYQPNDLRKSIFFTTSTVTGKPMYKGTYTGTTRPFTGLATDEQYLIKAECQIRIGDFIEGLATLDKLLLKRYRGEYKPLIATDRHMALSLLKNERRKELVFRGLRWQDIRRYNREGDNITLKRKLNGKEFILEPKSPRYAFPIPQNEIIINGLPQNER</sequence>
<protein>
    <submittedName>
        <fullName evidence="8">RagB/SusD family nutrient uptake outer membrane protein</fullName>
    </submittedName>
</protein>
<dbReference type="InterPro" id="IPR011990">
    <property type="entry name" value="TPR-like_helical_dom_sf"/>
</dbReference>
<dbReference type="InterPro" id="IPR012944">
    <property type="entry name" value="SusD_RagB_dom"/>
</dbReference>
<dbReference type="Proteomes" id="UP001409291">
    <property type="component" value="Unassembled WGS sequence"/>
</dbReference>
<feature type="domain" description="SusD-like N-terminal" evidence="7">
    <location>
        <begin position="20"/>
        <end position="226"/>
    </location>
</feature>
<gene>
    <name evidence="8" type="ORF">ABE541_20080</name>
</gene>
<dbReference type="SUPFAM" id="SSF48452">
    <property type="entry name" value="TPR-like"/>
    <property type="match status" value="1"/>
</dbReference>
<evidence type="ECO:0000313" key="8">
    <source>
        <dbReference type="EMBL" id="MEN5379577.1"/>
    </source>
</evidence>
<evidence type="ECO:0000256" key="5">
    <source>
        <dbReference type="ARBA" id="ARBA00023237"/>
    </source>
</evidence>
<feature type="domain" description="RagB/SusD" evidence="6">
    <location>
        <begin position="332"/>
        <end position="451"/>
    </location>
</feature>
<keyword evidence="9" id="KW-1185">Reference proteome</keyword>
<dbReference type="InterPro" id="IPR033985">
    <property type="entry name" value="SusD-like_N"/>
</dbReference>
<dbReference type="Gene3D" id="1.25.40.390">
    <property type="match status" value="1"/>
</dbReference>
<organism evidence="8 9">
    <name type="scientific">Sphingobacterium kitahiroshimense</name>
    <dbReference type="NCBI Taxonomy" id="470446"/>
    <lineage>
        <taxon>Bacteria</taxon>
        <taxon>Pseudomonadati</taxon>
        <taxon>Bacteroidota</taxon>
        <taxon>Sphingobacteriia</taxon>
        <taxon>Sphingobacteriales</taxon>
        <taxon>Sphingobacteriaceae</taxon>
        <taxon>Sphingobacterium</taxon>
    </lineage>
</organism>